<feature type="modified residue" description="4-aspartylphosphate" evidence="2">
    <location>
        <position position="52"/>
    </location>
</feature>
<proteinExistence type="predicted"/>
<sequence length="125" mass="14097">MKEHIVVIEDNPDILEVVEHLLNEEGYQVTTMSALHDIDALLALNADLYILDEQLPYINGHIICIILKSKPQTRNKPVLLISALEEVNQFATLCEADGYLKKPFLNIAELTTLVKNLLRSSQLSM</sequence>
<dbReference type="PROSITE" id="PS50110">
    <property type="entry name" value="RESPONSE_REGULATORY"/>
    <property type="match status" value="1"/>
</dbReference>
<evidence type="ECO:0000313" key="4">
    <source>
        <dbReference type="EMBL" id="MBE9663846.1"/>
    </source>
</evidence>
<dbReference type="Pfam" id="PF00072">
    <property type="entry name" value="Response_reg"/>
    <property type="match status" value="1"/>
</dbReference>
<dbReference type="PANTHER" id="PTHR44591:SF3">
    <property type="entry name" value="RESPONSE REGULATORY DOMAIN-CONTAINING PROTEIN"/>
    <property type="match status" value="1"/>
</dbReference>
<feature type="domain" description="Response regulatory" evidence="3">
    <location>
        <begin position="4"/>
        <end position="117"/>
    </location>
</feature>
<dbReference type="SUPFAM" id="SSF52172">
    <property type="entry name" value="CheY-like"/>
    <property type="match status" value="1"/>
</dbReference>
<dbReference type="RefSeq" id="WP_194113095.1">
    <property type="nucleotide sequence ID" value="NZ_JADFFL010000008.1"/>
</dbReference>
<dbReference type="GO" id="GO:0000160">
    <property type="term" value="P:phosphorelay signal transduction system"/>
    <property type="evidence" value="ECO:0007669"/>
    <property type="project" value="InterPro"/>
</dbReference>
<dbReference type="PANTHER" id="PTHR44591">
    <property type="entry name" value="STRESS RESPONSE REGULATOR PROTEIN 1"/>
    <property type="match status" value="1"/>
</dbReference>
<keyword evidence="5" id="KW-1185">Reference proteome</keyword>
<dbReference type="InterPro" id="IPR011006">
    <property type="entry name" value="CheY-like_superfamily"/>
</dbReference>
<dbReference type="InterPro" id="IPR050595">
    <property type="entry name" value="Bact_response_regulator"/>
</dbReference>
<accession>A0A929PY44</accession>
<keyword evidence="1 2" id="KW-0597">Phosphoprotein</keyword>
<dbReference type="SMART" id="SM00448">
    <property type="entry name" value="REC"/>
    <property type="match status" value="1"/>
</dbReference>
<dbReference type="AlphaFoldDB" id="A0A929PY44"/>
<gene>
    <name evidence="4" type="ORF">IRJ16_18330</name>
</gene>
<dbReference type="Gene3D" id="3.40.50.2300">
    <property type="match status" value="1"/>
</dbReference>
<protein>
    <submittedName>
        <fullName evidence="4">Response regulator transcription factor</fullName>
    </submittedName>
</protein>
<evidence type="ECO:0000256" key="2">
    <source>
        <dbReference type="PROSITE-ProRule" id="PRU00169"/>
    </source>
</evidence>
<dbReference type="InterPro" id="IPR001789">
    <property type="entry name" value="Sig_transdc_resp-reg_receiver"/>
</dbReference>
<comment type="caution">
    <text evidence="4">The sequence shown here is derived from an EMBL/GenBank/DDBJ whole genome shotgun (WGS) entry which is preliminary data.</text>
</comment>
<evidence type="ECO:0000313" key="5">
    <source>
        <dbReference type="Proteomes" id="UP000622475"/>
    </source>
</evidence>
<organism evidence="4 5">
    <name type="scientific">Mucilaginibacter myungsuensis</name>
    <dbReference type="NCBI Taxonomy" id="649104"/>
    <lineage>
        <taxon>Bacteria</taxon>
        <taxon>Pseudomonadati</taxon>
        <taxon>Bacteroidota</taxon>
        <taxon>Sphingobacteriia</taxon>
        <taxon>Sphingobacteriales</taxon>
        <taxon>Sphingobacteriaceae</taxon>
        <taxon>Mucilaginibacter</taxon>
    </lineage>
</organism>
<name>A0A929PY44_9SPHI</name>
<dbReference type="EMBL" id="JADFFL010000008">
    <property type="protein sequence ID" value="MBE9663846.1"/>
    <property type="molecule type" value="Genomic_DNA"/>
</dbReference>
<dbReference type="Proteomes" id="UP000622475">
    <property type="component" value="Unassembled WGS sequence"/>
</dbReference>
<evidence type="ECO:0000259" key="3">
    <source>
        <dbReference type="PROSITE" id="PS50110"/>
    </source>
</evidence>
<reference evidence="4" key="1">
    <citation type="submission" date="2020-10" db="EMBL/GenBank/DDBJ databases">
        <title>Mucilaginibacter mali sp. nov., isolated from rhizosphere soil of apple orchard.</title>
        <authorList>
            <person name="Lee J.-S."/>
            <person name="Kim H.S."/>
            <person name="Kim J.-S."/>
        </authorList>
    </citation>
    <scope>NUCLEOTIDE SEQUENCE</scope>
    <source>
        <strain evidence="4">KCTC 22746</strain>
    </source>
</reference>
<evidence type="ECO:0000256" key="1">
    <source>
        <dbReference type="ARBA" id="ARBA00022553"/>
    </source>
</evidence>